<sequence>MAQSRDDNFVTDTHHAKQIQTFLIDTDPKTQRLISIIENDANHDRPRTTPSVKIPSIEDGGVPYRHLNASDPPKLNTEVVRRARDDMEPTARSPRRSLACQPDPAILEAQPVPPVQSLGAQSASSSPGPSALPEDVDNMDSDDSGPSTSLPDSYESQGDFDPPSPKLPCQVPQTPQQLPFLDDSLHIETNRGPRLEDENTQCPNMTATPSPDCIKADIVNGFRAQRMADPETNSNSCKIQTQVRPTLGLEPKLRRGLGLKPEARFELELKQIPDSNSN</sequence>
<keyword evidence="3" id="KW-1185">Reference proteome</keyword>
<dbReference type="EMBL" id="MU839855">
    <property type="protein sequence ID" value="KAK1749585.1"/>
    <property type="molecule type" value="Genomic_DNA"/>
</dbReference>
<feature type="compositionally biased region" description="Low complexity" evidence="1">
    <location>
        <begin position="116"/>
        <end position="133"/>
    </location>
</feature>
<evidence type="ECO:0000256" key="1">
    <source>
        <dbReference type="SAM" id="MobiDB-lite"/>
    </source>
</evidence>
<dbReference type="Proteomes" id="UP001239445">
    <property type="component" value="Unassembled WGS sequence"/>
</dbReference>
<gene>
    <name evidence="2" type="ORF">QBC47DRAFT_366025</name>
</gene>
<proteinExistence type="predicted"/>
<feature type="region of interest" description="Disordered" evidence="1">
    <location>
        <begin position="115"/>
        <end position="181"/>
    </location>
</feature>
<name>A0AAJ0B0T3_9PEZI</name>
<evidence type="ECO:0000313" key="2">
    <source>
        <dbReference type="EMBL" id="KAK1749585.1"/>
    </source>
</evidence>
<reference evidence="2" key="1">
    <citation type="submission" date="2023-06" db="EMBL/GenBank/DDBJ databases">
        <title>Genome-scale phylogeny and comparative genomics of the fungal order Sordariales.</title>
        <authorList>
            <consortium name="Lawrence Berkeley National Laboratory"/>
            <person name="Hensen N."/>
            <person name="Bonometti L."/>
            <person name="Westerberg I."/>
            <person name="Brannstrom I.O."/>
            <person name="Guillou S."/>
            <person name="Cros-Aarteil S."/>
            <person name="Calhoun S."/>
            <person name="Haridas S."/>
            <person name="Kuo A."/>
            <person name="Mondo S."/>
            <person name="Pangilinan J."/>
            <person name="Riley R."/>
            <person name="Labutti K."/>
            <person name="Andreopoulos B."/>
            <person name="Lipzen A."/>
            <person name="Chen C."/>
            <person name="Yanf M."/>
            <person name="Daum C."/>
            <person name="Ng V."/>
            <person name="Clum A."/>
            <person name="Steindorff A."/>
            <person name="Ohm R."/>
            <person name="Martin F."/>
            <person name="Silar P."/>
            <person name="Natvig D."/>
            <person name="Lalanne C."/>
            <person name="Gautier V."/>
            <person name="Ament-Velasquez S.L."/>
            <person name="Kruys A."/>
            <person name="Hutchinson M.I."/>
            <person name="Powell A.J."/>
            <person name="Barry K."/>
            <person name="Miller A.N."/>
            <person name="Grigoriev I.V."/>
            <person name="Debuchy R."/>
            <person name="Gladieux P."/>
            <person name="Thoren M.H."/>
            <person name="Johannesson H."/>
        </authorList>
    </citation>
    <scope>NUCLEOTIDE SEQUENCE</scope>
    <source>
        <strain evidence="2">PSN4</strain>
    </source>
</reference>
<protein>
    <submittedName>
        <fullName evidence="2">Uncharacterized protein</fullName>
    </submittedName>
</protein>
<comment type="caution">
    <text evidence="2">The sequence shown here is derived from an EMBL/GenBank/DDBJ whole genome shotgun (WGS) entry which is preliminary data.</text>
</comment>
<evidence type="ECO:0000313" key="3">
    <source>
        <dbReference type="Proteomes" id="UP001239445"/>
    </source>
</evidence>
<feature type="region of interest" description="Disordered" evidence="1">
    <location>
        <begin position="39"/>
        <end position="76"/>
    </location>
</feature>
<organism evidence="2 3">
    <name type="scientific">Echria macrotheca</name>
    <dbReference type="NCBI Taxonomy" id="438768"/>
    <lineage>
        <taxon>Eukaryota</taxon>
        <taxon>Fungi</taxon>
        <taxon>Dikarya</taxon>
        <taxon>Ascomycota</taxon>
        <taxon>Pezizomycotina</taxon>
        <taxon>Sordariomycetes</taxon>
        <taxon>Sordariomycetidae</taxon>
        <taxon>Sordariales</taxon>
        <taxon>Schizotheciaceae</taxon>
        <taxon>Echria</taxon>
    </lineage>
</organism>
<feature type="compositionally biased region" description="Acidic residues" evidence="1">
    <location>
        <begin position="134"/>
        <end position="143"/>
    </location>
</feature>
<feature type="compositionally biased region" description="Polar residues" evidence="1">
    <location>
        <begin position="144"/>
        <end position="156"/>
    </location>
</feature>
<dbReference type="AlphaFoldDB" id="A0AAJ0B0T3"/>
<accession>A0AAJ0B0T3</accession>